<dbReference type="GO" id="GO:0050660">
    <property type="term" value="F:flavin adenine dinucleotide binding"/>
    <property type="evidence" value="ECO:0007669"/>
    <property type="project" value="InterPro"/>
</dbReference>
<dbReference type="InterPro" id="IPR046342">
    <property type="entry name" value="CBS_dom_sf"/>
</dbReference>
<feature type="region of interest" description="Disordered" evidence="4">
    <location>
        <begin position="165"/>
        <end position="220"/>
    </location>
</feature>
<dbReference type="Gene3D" id="3.30.465.10">
    <property type="match status" value="1"/>
</dbReference>
<dbReference type="EMBL" id="BRXZ01002894">
    <property type="protein sequence ID" value="GMH72405.1"/>
    <property type="molecule type" value="Genomic_DNA"/>
</dbReference>
<dbReference type="OrthoDB" id="5353557at2759"/>
<dbReference type="InterPro" id="IPR000644">
    <property type="entry name" value="CBS_dom"/>
</dbReference>
<protein>
    <recommendedName>
        <fullName evidence="5">CBS domain-containing protein</fullName>
    </recommendedName>
</protein>
<accession>A0A9W7AM45</accession>
<dbReference type="AlphaFoldDB" id="A0A9W7AM45"/>
<dbReference type="SUPFAM" id="SSF56176">
    <property type="entry name" value="FAD-binding/transporter-associated domain-like"/>
    <property type="match status" value="1"/>
</dbReference>
<dbReference type="InterPro" id="IPR016169">
    <property type="entry name" value="FAD-bd_PCMH_sub2"/>
</dbReference>
<dbReference type="Pfam" id="PF00571">
    <property type="entry name" value="CBS"/>
    <property type="match status" value="1"/>
</dbReference>
<dbReference type="SUPFAM" id="SSF54631">
    <property type="entry name" value="CBS-domain pair"/>
    <property type="match status" value="1"/>
</dbReference>
<evidence type="ECO:0000256" key="4">
    <source>
        <dbReference type="SAM" id="MobiDB-lite"/>
    </source>
</evidence>
<keyword evidence="2 3" id="KW-0129">CBS domain</keyword>
<evidence type="ECO:0000259" key="5">
    <source>
        <dbReference type="PROSITE" id="PS51371"/>
    </source>
</evidence>
<evidence type="ECO:0000313" key="7">
    <source>
        <dbReference type="Proteomes" id="UP001165082"/>
    </source>
</evidence>
<dbReference type="Proteomes" id="UP001165082">
    <property type="component" value="Unassembled WGS sequence"/>
</dbReference>
<gene>
    <name evidence="6" type="ORF">TrRE_jg8592</name>
</gene>
<dbReference type="PROSITE" id="PS51371">
    <property type="entry name" value="CBS"/>
    <property type="match status" value="1"/>
</dbReference>
<dbReference type="InterPro" id="IPR005170">
    <property type="entry name" value="Transptr-assoc_dom"/>
</dbReference>
<keyword evidence="1" id="KW-0677">Repeat</keyword>
<sequence length="253" mass="27454">TGIGDAGLVQGVYFVPESMLVWNVLQEMKKRRVHLAIVVDEYGGTEGLVSLEDIIEEVVGEIYDEDDEEEVMRSTEEGGMVRKEDGRYNVRGDAELEIVVQELGVEVGEDIMREYGTISGFLVYSAGEIPVKGDVIMIDKWQFNVVGADERRILEVEIEPLVGGVDDEDREEDGGTRGMGRAGEGNGNGNGGEGGGRGEEEKEESYEWEREGEDMVDVTEEGDIVQEIEKLVEGSGEKIGWVGGEIGGGGGGT</sequence>
<dbReference type="InterPro" id="IPR036318">
    <property type="entry name" value="FAD-bd_PCMH-like_sf"/>
</dbReference>
<feature type="compositionally biased region" description="Gly residues" evidence="4">
    <location>
        <begin position="176"/>
        <end position="195"/>
    </location>
</feature>
<feature type="compositionally biased region" description="Basic and acidic residues" evidence="4">
    <location>
        <begin position="196"/>
        <end position="209"/>
    </location>
</feature>
<evidence type="ECO:0000256" key="1">
    <source>
        <dbReference type="ARBA" id="ARBA00022737"/>
    </source>
</evidence>
<dbReference type="Gene3D" id="3.90.1280.20">
    <property type="match status" value="1"/>
</dbReference>
<feature type="domain" description="CBS" evidence="5">
    <location>
        <begin position="8"/>
        <end position="65"/>
    </location>
</feature>
<dbReference type="PANTHER" id="PTHR22777:SF17">
    <property type="entry name" value="UPF0053 PROTEIN SLL0260"/>
    <property type="match status" value="1"/>
</dbReference>
<reference evidence="6" key="1">
    <citation type="submission" date="2022-07" db="EMBL/GenBank/DDBJ databases">
        <title>Genome analysis of Parmales, a sister group of diatoms, reveals the evolutionary specialization of diatoms from phago-mixotrophs to photoautotrophs.</title>
        <authorList>
            <person name="Ban H."/>
            <person name="Sato S."/>
            <person name="Yoshikawa S."/>
            <person name="Kazumasa Y."/>
            <person name="Nakamura Y."/>
            <person name="Ichinomiya M."/>
            <person name="Saitoh K."/>
            <person name="Sato N."/>
            <person name="Blanc-Mathieu R."/>
            <person name="Endo H."/>
            <person name="Kuwata A."/>
            <person name="Ogata H."/>
        </authorList>
    </citation>
    <scope>NUCLEOTIDE SEQUENCE</scope>
</reference>
<evidence type="ECO:0000256" key="2">
    <source>
        <dbReference type="ARBA" id="ARBA00023122"/>
    </source>
</evidence>
<keyword evidence="7" id="KW-1185">Reference proteome</keyword>
<proteinExistence type="predicted"/>
<dbReference type="InterPro" id="IPR044751">
    <property type="entry name" value="Ion_transp-like_CBS"/>
</dbReference>
<dbReference type="Pfam" id="PF03471">
    <property type="entry name" value="CorC_HlyC"/>
    <property type="match status" value="1"/>
</dbReference>
<dbReference type="SMART" id="SM01091">
    <property type="entry name" value="CorC_HlyC"/>
    <property type="match status" value="1"/>
</dbReference>
<dbReference type="CDD" id="cd04590">
    <property type="entry name" value="CBS_pair_CorC_HlyC_assoc"/>
    <property type="match status" value="1"/>
</dbReference>
<evidence type="ECO:0000256" key="3">
    <source>
        <dbReference type="PROSITE-ProRule" id="PRU00703"/>
    </source>
</evidence>
<comment type="caution">
    <text evidence="6">The sequence shown here is derived from an EMBL/GenBank/DDBJ whole genome shotgun (WGS) entry which is preliminary data.</text>
</comment>
<organism evidence="6 7">
    <name type="scientific">Triparma retinervis</name>
    <dbReference type="NCBI Taxonomy" id="2557542"/>
    <lineage>
        <taxon>Eukaryota</taxon>
        <taxon>Sar</taxon>
        <taxon>Stramenopiles</taxon>
        <taxon>Ochrophyta</taxon>
        <taxon>Bolidophyceae</taxon>
        <taxon>Parmales</taxon>
        <taxon>Triparmaceae</taxon>
        <taxon>Triparma</taxon>
    </lineage>
</organism>
<name>A0A9W7AM45_9STRA</name>
<feature type="compositionally biased region" description="Acidic residues" evidence="4">
    <location>
        <begin position="210"/>
        <end position="220"/>
    </location>
</feature>
<evidence type="ECO:0000313" key="6">
    <source>
        <dbReference type="EMBL" id="GMH72405.1"/>
    </source>
</evidence>
<feature type="non-terminal residue" evidence="6">
    <location>
        <position position="1"/>
    </location>
</feature>
<dbReference type="PANTHER" id="PTHR22777">
    <property type="entry name" value="HEMOLYSIN-RELATED"/>
    <property type="match status" value="1"/>
</dbReference>